<dbReference type="SUPFAM" id="SSF103473">
    <property type="entry name" value="MFS general substrate transporter"/>
    <property type="match status" value="1"/>
</dbReference>
<accession>J4H3W7</accession>
<dbReference type="PANTHER" id="PTHR43791:SF46">
    <property type="entry name" value="MAJOR FACILITATOR SUPERFAMILY (MFS) PROFILE DOMAIN-CONTAINING PROTEIN-RELATED"/>
    <property type="match status" value="1"/>
</dbReference>
<name>J4H3W7_9APHY</name>
<protein>
    <recommendedName>
        <fullName evidence="7">Major facilitator superfamily (MFS) profile domain-containing protein</fullName>
    </recommendedName>
</protein>
<evidence type="ECO:0000256" key="4">
    <source>
        <dbReference type="ARBA" id="ARBA00022989"/>
    </source>
</evidence>
<evidence type="ECO:0000313" key="8">
    <source>
        <dbReference type="EMBL" id="CCM03964.1"/>
    </source>
</evidence>
<feature type="transmembrane region" description="Helical" evidence="6">
    <location>
        <begin position="407"/>
        <end position="425"/>
    </location>
</feature>
<feature type="transmembrane region" description="Helical" evidence="6">
    <location>
        <begin position="346"/>
        <end position="366"/>
    </location>
</feature>
<keyword evidence="5 6" id="KW-0472">Membrane</keyword>
<dbReference type="InterPro" id="IPR020846">
    <property type="entry name" value="MFS_dom"/>
</dbReference>
<feature type="transmembrane region" description="Helical" evidence="6">
    <location>
        <begin position="85"/>
        <end position="105"/>
    </location>
</feature>
<evidence type="ECO:0000313" key="9">
    <source>
        <dbReference type="Proteomes" id="UP000006352"/>
    </source>
</evidence>
<gene>
    <name evidence="8" type="ORF">FIBRA_06120</name>
</gene>
<dbReference type="GO" id="GO:0022857">
    <property type="term" value="F:transmembrane transporter activity"/>
    <property type="evidence" value="ECO:0007669"/>
    <property type="project" value="InterPro"/>
</dbReference>
<evidence type="ECO:0000256" key="1">
    <source>
        <dbReference type="ARBA" id="ARBA00004141"/>
    </source>
</evidence>
<feature type="domain" description="Major facilitator superfamily (MFS) profile" evidence="7">
    <location>
        <begin position="52"/>
        <end position="467"/>
    </location>
</feature>
<dbReference type="AlphaFoldDB" id="J4H3W7"/>
<feature type="transmembrane region" description="Helical" evidence="6">
    <location>
        <begin position="44"/>
        <end position="65"/>
    </location>
</feature>
<dbReference type="OrthoDB" id="2985014at2759"/>
<sequence length="493" mass="55314">MSAEELKNGTGVSAADAEQYDYTSQTESDVDPKIRFPCVDERKLMFKVDMHVVPILCIMYLMAFLDRVNISNAALFGLETDLKLVGTQFNTALVIFFVPYVVFDIPSNILLKRFKPHVWLSVCMFLFGLFAICQGLVHTYSGLLACRFFLGVAEAGIFPGCFYLLAMWYKRSEAQKRFSFFFCSTTLAGAFGGLLATAIGKMDGLRGYRGWRWIFILEGVGTCVISLLLFFAIADFPEEVQWLTNDEKEYIEARLHADVGQSRRHDKLTWKSGLAIFKDYKIIAGGFMYLGLIVPAYGYTYFAPSIIESLGYSAIHTQLLSVPPWACSFVFAMLIATVSDHIHHRFAFVVVPSLISLSGFIVLLRVHDKPHVQYGALFLAAIGAFTAMGVMICWFHTNLAGHQRRAVGSAWQIGFGNIGGIIAVYSFLAKDAPKYLLGYRVCISFTCLSIFADIVYFFGVLHENRKRDRADTAISEDEKATMGDLNPDYRYVL</sequence>
<feature type="transmembrane region" description="Helical" evidence="6">
    <location>
        <begin position="437"/>
        <end position="459"/>
    </location>
</feature>
<dbReference type="Pfam" id="PF07690">
    <property type="entry name" value="MFS_1"/>
    <property type="match status" value="1"/>
</dbReference>
<evidence type="ECO:0000256" key="5">
    <source>
        <dbReference type="ARBA" id="ARBA00023136"/>
    </source>
</evidence>
<dbReference type="FunCoup" id="J4H3W7">
    <property type="interactions" value="70"/>
</dbReference>
<feature type="transmembrane region" description="Helical" evidence="6">
    <location>
        <begin position="322"/>
        <end position="339"/>
    </location>
</feature>
<feature type="transmembrane region" description="Helical" evidence="6">
    <location>
        <begin position="211"/>
        <end position="233"/>
    </location>
</feature>
<dbReference type="FunFam" id="1.20.1250.20:FF:000068">
    <property type="entry name" value="MFS general substrate transporter"/>
    <property type="match status" value="1"/>
</dbReference>
<reference evidence="8 9" key="1">
    <citation type="journal article" date="2012" name="Appl. Environ. Microbiol.">
        <title>Short-read sequencing for genomic analysis of the brown rot fungus Fibroporia radiculosa.</title>
        <authorList>
            <person name="Tang J.D."/>
            <person name="Perkins A.D."/>
            <person name="Sonstegard T.S."/>
            <person name="Schroeder S.G."/>
            <person name="Burgess S.C."/>
            <person name="Diehl S.V."/>
        </authorList>
    </citation>
    <scope>NUCLEOTIDE SEQUENCE [LARGE SCALE GENOMIC DNA]</scope>
    <source>
        <strain evidence="8 9">TFFH 294</strain>
    </source>
</reference>
<dbReference type="STRING" id="599839.J4H3W7"/>
<evidence type="ECO:0000256" key="6">
    <source>
        <dbReference type="SAM" id="Phobius"/>
    </source>
</evidence>
<feature type="transmembrane region" description="Helical" evidence="6">
    <location>
        <begin position="372"/>
        <end position="395"/>
    </location>
</feature>
<dbReference type="HOGENOM" id="CLU_001265_0_1_1"/>
<organism evidence="8 9">
    <name type="scientific">Fibroporia radiculosa</name>
    <dbReference type="NCBI Taxonomy" id="599839"/>
    <lineage>
        <taxon>Eukaryota</taxon>
        <taxon>Fungi</taxon>
        <taxon>Dikarya</taxon>
        <taxon>Basidiomycota</taxon>
        <taxon>Agaricomycotina</taxon>
        <taxon>Agaricomycetes</taxon>
        <taxon>Polyporales</taxon>
        <taxon>Fibroporiaceae</taxon>
        <taxon>Fibroporia</taxon>
    </lineage>
</organism>
<keyword evidence="2" id="KW-0813">Transport</keyword>
<proteinExistence type="predicted"/>
<evidence type="ECO:0000256" key="3">
    <source>
        <dbReference type="ARBA" id="ARBA00022692"/>
    </source>
</evidence>
<feature type="transmembrane region" description="Helical" evidence="6">
    <location>
        <begin position="282"/>
        <end position="302"/>
    </location>
</feature>
<keyword evidence="3 6" id="KW-0812">Transmembrane</keyword>
<dbReference type="EMBL" id="HE797137">
    <property type="protein sequence ID" value="CCM03964.1"/>
    <property type="molecule type" value="Genomic_DNA"/>
</dbReference>
<dbReference type="Gene3D" id="1.20.1250.20">
    <property type="entry name" value="MFS general substrate transporter like domains"/>
    <property type="match status" value="2"/>
</dbReference>
<keyword evidence="9" id="KW-1185">Reference proteome</keyword>
<dbReference type="InterPro" id="IPR011701">
    <property type="entry name" value="MFS"/>
</dbReference>
<dbReference type="RefSeq" id="XP_012183247.1">
    <property type="nucleotide sequence ID" value="XM_012327857.1"/>
</dbReference>
<dbReference type="InParanoid" id="J4H3W7"/>
<feature type="transmembrane region" description="Helical" evidence="6">
    <location>
        <begin position="117"/>
        <end position="137"/>
    </location>
</feature>
<dbReference type="Proteomes" id="UP000006352">
    <property type="component" value="Unassembled WGS sequence"/>
</dbReference>
<keyword evidence="4 6" id="KW-1133">Transmembrane helix</keyword>
<feature type="transmembrane region" description="Helical" evidence="6">
    <location>
        <begin position="178"/>
        <end position="199"/>
    </location>
</feature>
<feature type="transmembrane region" description="Helical" evidence="6">
    <location>
        <begin position="149"/>
        <end position="166"/>
    </location>
</feature>
<evidence type="ECO:0000259" key="7">
    <source>
        <dbReference type="PROSITE" id="PS50850"/>
    </source>
</evidence>
<comment type="subcellular location">
    <subcellularLocation>
        <location evidence="1">Membrane</location>
        <topology evidence="1">Multi-pass membrane protein</topology>
    </subcellularLocation>
</comment>
<dbReference type="FunFam" id="1.20.1250.20:FF:000034">
    <property type="entry name" value="MFS general substrate transporter"/>
    <property type="match status" value="1"/>
</dbReference>
<dbReference type="PROSITE" id="PS50850">
    <property type="entry name" value="MFS"/>
    <property type="match status" value="1"/>
</dbReference>
<dbReference type="InterPro" id="IPR036259">
    <property type="entry name" value="MFS_trans_sf"/>
</dbReference>
<dbReference type="PANTHER" id="PTHR43791">
    <property type="entry name" value="PERMEASE-RELATED"/>
    <property type="match status" value="1"/>
</dbReference>
<dbReference type="GeneID" id="24098875"/>
<dbReference type="GO" id="GO:0005886">
    <property type="term" value="C:plasma membrane"/>
    <property type="evidence" value="ECO:0007669"/>
    <property type="project" value="TreeGrafter"/>
</dbReference>
<evidence type="ECO:0000256" key="2">
    <source>
        <dbReference type="ARBA" id="ARBA00022448"/>
    </source>
</evidence>